<organism evidence="3 4">
    <name type="scientific">Dactylosporangium salmoneum</name>
    <dbReference type="NCBI Taxonomy" id="53361"/>
    <lineage>
        <taxon>Bacteria</taxon>
        <taxon>Bacillati</taxon>
        <taxon>Actinomycetota</taxon>
        <taxon>Actinomycetes</taxon>
        <taxon>Micromonosporales</taxon>
        <taxon>Micromonosporaceae</taxon>
        <taxon>Dactylosporangium</taxon>
    </lineage>
</organism>
<comment type="caution">
    <text evidence="3">The sequence shown here is derived from an EMBL/GenBank/DDBJ whole genome shotgun (WGS) entry which is preliminary data.</text>
</comment>
<evidence type="ECO:0000256" key="1">
    <source>
        <dbReference type="ARBA" id="ARBA00023002"/>
    </source>
</evidence>
<dbReference type="InterPro" id="IPR012349">
    <property type="entry name" value="Split_barrel_FMN-bd"/>
</dbReference>
<dbReference type="Gene3D" id="2.30.110.10">
    <property type="entry name" value="Electron Transport, Fmn-binding Protein, Chain A"/>
    <property type="match status" value="1"/>
</dbReference>
<proteinExistence type="predicted"/>
<dbReference type="Pfam" id="PF01243">
    <property type="entry name" value="PNPOx_N"/>
    <property type="match status" value="1"/>
</dbReference>
<evidence type="ECO:0000313" key="3">
    <source>
        <dbReference type="EMBL" id="GAA2395479.1"/>
    </source>
</evidence>
<dbReference type="NCBIfam" id="TIGR03618">
    <property type="entry name" value="Rv1155_F420"/>
    <property type="match status" value="1"/>
</dbReference>
<feature type="domain" description="Pyridoxamine 5'-phosphate oxidase N-terminal" evidence="2">
    <location>
        <begin position="19"/>
        <end position="143"/>
    </location>
</feature>
<dbReference type="InterPro" id="IPR019920">
    <property type="entry name" value="F420-binding_dom_put"/>
</dbReference>
<dbReference type="SUPFAM" id="SSF50475">
    <property type="entry name" value="FMN-binding split barrel"/>
    <property type="match status" value="1"/>
</dbReference>
<sequence>MVSTEDGLRRIAELAARERWLAVVVTVRADGEPSTSVVNAGIVPHPADGTPVLGLVSMAGAARLANLRRRPRATLVFRAGWEWVAVSGAAELIGPGDAEPEALRLLLREIYAAAGGEHPDLAEYDRVMAEQQRVAVLVRPERFSGV</sequence>
<keyword evidence="4" id="KW-1185">Reference proteome</keyword>
<dbReference type="EMBL" id="BAAARV010000142">
    <property type="protein sequence ID" value="GAA2395479.1"/>
    <property type="molecule type" value="Genomic_DNA"/>
</dbReference>
<evidence type="ECO:0000259" key="2">
    <source>
        <dbReference type="Pfam" id="PF01243"/>
    </source>
</evidence>
<protein>
    <submittedName>
        <fullName evidence="3">TIGR03618 family F420-dependent PPOX class oxidoreductase</fullName>
    </submittedName>
</protein>
<dbReference type="RefSeq" id="WP_344620817.1">
    <property type="nucleotide sequence ID" value="NZ_BAAARV010000142.1"/>
</dbReference>
<dbReference type="Proteomes" id="UP001501444">
    <property type="component" value="Unassembled WGS sequence"/>
</dbReference>
<evidence type="ECO:0000313" key="4">
    <source>
        <dbReference type="Proteomes" id="UP001501444"/>
    </source>
</evidence>
<accession>A0ABN3I6Q4</accession>
<reference evidence="3 4" key="1">
    <citation type="journal article" date="2019" name="Int. J. Syst. Evol. Microbiol.">
        <title>The Global Catalogue of Microorganisms (GCM) 10K type strain sequencing project: providing services to taxonomists for standard genome sequencing and annotation.</title>
        <authorList>
            <consortium name="The Broad Institute Genomics Platform"/>
            <consortium name="The Broad Institute Genome Sequencing Center for Infectious Disease"/>
            <person name="Wu L."/>
            <person name="Ma J."/>
        </authorList>
    </citation>
    <scope>NUCLEOTIDE SEQUENCE [LARGE SCALE GENOMIC DNA]</scope>
    <source>
        <strain evidence="3 4">JCM 3272</strain>
    </source>
</reference>
<gene>
    <name evidence="3" type="ORF">GCM10010170_110340</name>
</gene>
<dbReference type="InterPro" id="IPR011576">
    <property type="entry name" value="Pyridox_Oxase_N"/>
</dbReference>
<keyword evidence="1" id="KW-0560">Oxidoreductase</keyword>
<name>A0ABN3I6Q4_9ACTN</name>
<dbReference type="PANTHER" id="PTHR35176">
    <property type="entry name" value="HEME OXYGENASE HI_0854-RELATED"/>
    <property type="match status" value="1"/>
</dbReference>
<dbReference type="InterPro" id="IPR052019">
    <property type="entry name" value="F420H2_bilvrd_red/Heme_oxyg"/>
</dbReference>
<dbReference type="PANTHER" id="PTHR35176:SF2">
    <property type="entry name" value="F420H(2)-DEPENDENT REDUCTASE RV1155"/>
    <property type="match status" value="1"/>
</dbReference>